<reference evidence="3 4" key="1">
    <citation type="submission" date="2017-03" db="EMBL/GenBank/DDBJ databases">
        <title>WGS assembly of Porphyra umbilicalis.</title>
        <authorList>
            <person name="Brawley S.H."/>
            <person name="Blouin N.A."/>
            <person name="Ficko-Blean E."/>
            <person name="Wheeler G.L."/>
            <person name="Lohr M."/>
            <person name="Goodson H.V."/>
            <person name="Jenkins J.W."/>
            <person name="Blaby-Haas C.E."/>
            <person name="Helliwell K.E."/>
            <person name="Chan C."/>
            <person name="Marriage T."/>
            <person name="Bhattacharya D."/>
            <person name="Klein A.S."/>
            <person name="Badis Y."/>
            <person name="Brodie J."/>
            <person name="Cao Y."/>
            <person name="Collen J."/>
            <person name="Dittami S.M."/>
            <person name="Gachon C.M."/>
            <person name="Green B.R."/>
            <person name="Karpowicz S."/>
            <person name="Kim J.W."/>
            <person name="Kudahl U."/>
            <person name="Lin S."/>
            <person name="Michel G."/>
            <person name="Mittag M."/>
            <person name="Olson B.J."/>
            <person name="Pangilinan J."/>
            <person name="Peng Y."/>
            <person name="Qiu H."/>
            <person name="Shu S."/>
            <person name="Singer J.T."/>
            <person name="Smith A.G."/>
            <person name="Sprecher B.N."/>
            <person name="Wagner V."/>
            <person name="Wang W."/>
            <person name="Wang Z.-Y."/>
            <person name="Yan J."/>
            <person name="Yarish C."/>
            <person name="Zoeuner-Riek S."/>
            <person name="Zhuang Y."/>
            <person name="Zou Y."/>
            <person name="Lindquist E.A."/>
            <person name="Grimwood J."/>
            <person name="Barry K."/>
            <person name="Rokhsar D.S."/>
            <person name="Schmutz J."/>
            <person name="Stiller J.W."/>
            <person name="Grossman A.R."/>
            <person name="Prochnik S.E."/>
        </authorList>
    </citation>
    <scope>NUCLEOTIDE SEQUENCE [LARGE SCALE GENOMIC DNA]</scope>
    <source>
        <strain evidence="3">4086291</strain>
    </source>
</reference>
<feature type="compositionally biased region" description="Pro residues" evidence="2">
    <location>
        <begin position="281"/>
        <end position="290"/>
    </location>
</feature>
<feature type="compositionally biased region" description="Basic and acidic residues" evidence="2">
    <location>
        <begin position="70"/>
        <end position="81"/>
    </location>
</feature>
<dbReference type="AlphaFoldDB" id="A0A1X6PFT1"/>
<evidence type="ECO:0000313" key="4">
    <source>
        <dbReference type="Proteomes" id="UP000218209"/>
    </source>
</evidence>
<protein>
    <submittedName>
        <fullName evidence="3">Uncharacterized protein</fullName>
    </submittedName>
</protein>
<feature type="region of interest" description="Disordered" evidence="2">
    <location>
        <begin position="1"/>
        <end position="299"/>
    </location>
</feature>
<evidence type="ECO:0000256" key="2">
    <source>
        <dbReference type="SAM" id="MobiDB-lite"/>
    </source>
</evidence>
<dbReference type="EMBL" id="KV918787">
    <property type="protein sequence ID" value="OSX79707.1"/>
    <property type="molecule type" value="Genomic_DNA"/>
</dbReference>
<evidence type="ECO:0000256" key="1">
    <source>
        <dbReference type="ARBA" id="ARBA00022581"/>
    </source>
</evidence>
<organism evidence="3 4">
    <name type="scientific">Porphyra umbilicalis</name>
    <name type="common">Purple laver</name>
    <name type="synonym">Red alga</name>
    <dbReference type="NCBI Taxonomy" id="2786"/>
    <lineage>
        <taxon>Eukaryota</taxon>
        <taxon>Rhodophyta</taxon>
        <taxon>Bangiophyceae</taxon>
        <taxon>Bangiales</taxon>
        <taxon>Bangiaceae</taxon>
        <taxon>Porphyra</taxon>
    </lineage>
</organism>
<dbReference type="PRINTS" id="PR01217">
    <property type="entry name" value="PRICHEXTENSN"/>
</dbReference>
<feature type="region of interest" description="Disordered" evidence="2">
    <location>
        <begin position="771"/>
        <end position="805"/>
    </location>
</feature>
<feature type="compositionally biased region" description="Pro residues" evidence="2">
    <location>
        <begin position="156"/>
        <end position="165"/>
    </location>
</feature>
<feature type="compositionally biased region" description="Basic and acidic residues" evidence="2">
    <location>
        <begin position="263"/>
        <end position="277"/>
    </location>
</feature>
<dbReference type="PANTHER" id="PTHR13037">
    <property type="entry name" value="FORMIN"/>
    <property type="match status" value="1"/>
</dbReference>
<accession>A0A1X6PFT1</accession>
<keyword evidence="4" id="KW-1185">Reference proteome</keyword>
<keyword evidence="1" id="KW-0945">Host-virus interaction</keyword>
<dbReference type="Proteomes" id="UP000218209">
    <property type="component" value="Unassembled WGS sequence"/>
</dbReference>
<gene>
    <name evidence="3" type="ORF">BU14_0072s0065</name>
</gene>
<feature type="compositionally biased region" description="Basic and acidic residues" evidence="2">
    <location>
        <begin position="771"/>
        <end position="784"/>
    </location>
</feature>
<dbReference type="PANTHER" id="PTHR13037:SF24">
    <property type="entry name" value="POLYCOMB PROTEIN PCL-RELATED"/>
    <property type="match status" value="1"/>
</dbReference>
<sequence length="1126" mass="119625">MPPPRRTATLGTACPRRHARGHCAGGGGSEADAPPSTTPPPAAATNEGAARPTPATPSVPPPPPSRRIRRGDADRWCDAPPRRTATLGTACPRRHARGHCAGGGGRCAAPGRAAAAAAVTTSRCPPPAAASEADAPPSTTPPPAAATNEGATRPTPATPSAPPPSTTRRPVAPSARANAMGQPSATKWPEHSWTAGMPDLDDVAPHRDIHGRQSGRSPIGQPDHQKPAHNRLMNTRSPKAAPIASERGAGRARSSFRVCGSMGRDRPCRGVGDRKDTSTPLPRPPPPPFPGAMTSPAPTPPVHVAGPTSAGGRRHAAAKMPGHVAADARHRPPRPRRRAAVTMEATSMVLSNPPERLLLPPPGDGWGRACRHRVGAAAIARGRDRPCGAPVDAVAGEAAAAGAAAAAAGGVVDVVAVAAAAAAAAAAGPPPPPPSLGHWYGTAGGWRGLINSWSAFLVSFVLLSRSYVCSPAAAVVQVTLTREGCSTDLSLFRRVKTGLPFHDGVGRRALRNLDRRGGVGSCDANTCEAYVLGILRTTKNRAVAKTHAATRARASAGDSAGIRAGGVRARARACNRARPNTRHGARAWHGPAVGHHVDRRLIAGSSRRAHRRHELAKRLVRSTDSRPIGGARNHAGRTALEAVKELGSRLLVVADEHIVNHQPTGVLHHNVGVEMHEVVRPRHAREVARLGVLVRRNCHIDTHRRAHGLVDGNNAQEVLFRRHHNHEAPVPVGEGRVDPNWIRDGRRRVRVRLGRVVDNVTGAGLDPRLTKAHTDRHADHDAVKRRGSGAVEGARSVGDGGGGSDVKCSTINLRHHQGAARSGHHTRLTEPRLRRAMHGIKVLRRECRPSAQRRAYRSCLGDGPQRVASNAPRDWRAVECCMIHRTVSSTPGRKGFVAPPLPGRAERSVLCPRRPFRPFVVREAKRDSVRLLSSHGANLPGPSCWVNLHIVVLDRRSQSSSTVSSRYKIGGHIARPSQFFIFTPLYDLETQLCIGQLTRSTKRVCPCFNAAHVAANCQRAGTADPHARPPCLRLRRQWSRGGDHASRTRALDECGCRARRACRWSTWDDTCGRRTGDDASAAGGTPHRLTMHPARARLRPQERAGGEGSSTMRLSLRADGVIAVAV</sequence>
<feature type="compositionally biased region" description="Pro residues" evidence="2">
    <location>
        <begin position="54"/>
        <end position="65"/>
    </location>
</feature>
<feature type="compositionally biased region" description="Low complexity" evidence="2">
    <location>
        <begin position="107"/>
        <end position="118"/>
    </location>
</feature>
<proteinExistence type="predicted"/>
<feature type="compositionally biased region" description="Low complexity" evidence="2">
    <location>
        <begin position="43"/>
        <end position="53"/>
    </location>
</feature>
<name>A0A1X6PFT1_PORUM</name>
<feature type="compositionally biased region" description="Low complexity" evidence="2">
    <location>
        <begin position="145"/>
        <end position="155"/>
    </location>
</feature>
<evidence type="ECO:0000313" key="3">
    <source>
        <dbReference type="EMBL" id="OSX79707.1"/>
    </source>
</evidence>